<dbReference type="EMBL" id="JANSHE010000544">
    <property type="protein sequence ID" value="KAJ3009485.1"/>
    <property type="molecule type" value="Genomic_DNA"/>
</dbReference>
<accession>A0ACC1Q2W4</accession>
<reference evidence="1" key="1">
    <citation type="submission" date="2022-08" db="EMBL/GenBank/DDBJ databases">
        <title>Genome Sequence of Pycnoporus sanguineus.</title>
        <authorList>
            <person name="Buettner E."/>
        </authorList>
    </citation>
    <scope>NUCLEOTIDE SEQUENCE</scope>
    <source>
        <strain evidence="1">CG-C14</strain>
    </source>
</reference>
<organism evidence="1 2">
    <name type="scientific">Trametes sanguinea</name>
    <dbReference type="NCBI Taxonomy" id="158606"/>
    <lineage>
        <taxon>Eukaryota</taxon>
        <taxon>Fungi</taxon>
        <taxon>Dikarya</taxon>
        <taxon>Basidiomycota</taxon>
        <taxon>Agaricomycotina</taxon>
        <taxon>Agaricomycetes</taxon>
        <taxon>Polyporales</taxon>
        <taxon>Polyporaceae</taxon>
        <taxon>Trametes</taxon>
    </lineage>
</organism>
<protein>
    <submittedName>
        <fullName evidence="1">Uncharacterized protein</fullName>
    </submittedName>
</protein>
<dbReference type="Proteomes" id="UP001144978">
    <property type="component" value="Unassembled WGS sequence"/>
</dbReference>
<comment type="caution">
    <text evidence="1">The sequence shown here is derived from an EMBL/GenBank/DDBJ whole genome shotgun (WGS) entry which is preliminary data.</text>
</comment>
<proteinExistence type="predicted"/>
<evidence type="ECO:0000313" key="1">
    <source>
        <dbReference type="EMBL" id="KAJ3009485.1"/>
    </source>
</evidence>
<name>A0ACC1Q2W4_9APHY</name>
<sequence length="382" mass="40368">MYAFTTLLTFLAFAAVSVSAAPLHQRRTCRPHSQIAAVSSSAHASSTSIVTTASSAHATSTKVSSTQSSSRAASTQATSTKATSVKATSTKAASSATASASSSSSGSSLLKKLFPVSHSAFWTTSDASPDALPLDDATFGVTNLLKALPINYVTAPDGKYSLKAFYPKGSYTFTHSILGGLSFYATGPSSVSLDNAKEATLSYSVYFEDGFDFNMGGKLPGFFGGDSYQTAVSCSGGRRDDGCFSTRFMWRTDGAGELYTYLPPDFPGNKNVCNVAPFSTCNDVYGASVGRGSFKFEPGTRTLIGQRVRLNDAGQSNGELELFVEGESVFTVKGLTFRDSDAGRIRGIQMQTFFGGSESQWASPKDQSTYFSDFSVAVTETF</sequence>
<keyword evidence="2" id="KW-1185">Reference proteome</keyword>
<evidence type="ECO:0000313" key="2">
    <source>
        <dbReference type="Proteomes" id="UP001144978"/>
    </source>
</evidence>
<gene>
    <name evidence="1" type="ORF">NUW54_g2763</name>
</gene>